<dbReference type="Proteomes" id="UP000005226">
    <property type="component" value="Chromosome 21"/>
</dbReference>
<evidence type="ECO:0000256" key="2">
    <source>
        <dbReference type="ARBA" id="ARBA00022438"/>
    </source>
</evidence>
<feature type="binding site" evidence="15">
    <location>
        <position position="341"/>
    </location>
    <ligand>
        <name>Zn(2+)</name>
        <dbReference type="ChEBI" id="CHEBI:29105"/>
        <note>catalytic</note>
    </ligand>
</feature>
<keyword evidence="9" id="KW-1133">Transmembrane helix</keyword>
<reference evidence="21 22" key="1">
    <citation type="journal article" date="2011" name="Genome Biol. Evol.">
        <title>Integration of the genetic map and genome assembly of fugu facilitates insights into distinct features of genome evolution in teleosts and mammals.</title>
        <authorList>
            <person name="Kai W."/>
            <person name="Kikuchi K."/>
            <person name="Tohari S."/>
            <person name="Chew A.K."/>
            <person name="Tay A."/>
            <person name="Fujiwara A."/>
            <person name="Hosoya S."/>
            <person name="Suetake H."/>
            <person name="Naruse K."/>
            <person name="Brenner S."/>
            <person name="Suzuki Y."/>
            <person name="Venkatesh B."/>
        </authorList>
    </citation>
    <scope>NUCLEOTIDE SEQUENCE [LARGE SCALE GENOMIC DNA]</scope>
</reference>
<evidence type="ECO:0000256" key="13">
    <source>
        <dbReference type="ARBA" id="ARBA00060399"/>
    </source>
</evidence>
<dbReference type="EC" id="3.4.11.-" evidence="17"/>
<gene>
    <name evidence="21" type="primary">erap1b</name>
</gene>
<dbReference type="CDD" id="cd09601">
    <property type="entry name" value="M1_APN-Q_like"/>
    <property type="match status" value="1"/>
</dbReference>
<evidence type="ECO:0000256" key="11">
    <source>
        <dbReference type="ARBA" id="ARBA00023136"/>
    </source>
</evidence>
<evidence type="ECO:0000256" key="14">
    <source>
        <dbReference type="PIRSR" id="PIRSR634016-1"/>
    </source>
</evidence>
<dbReference type="GO" id="GO:0005737">
    <property type="term" value="C:cytoplasm"/>
    <property type="evidence" value="ECO:0007669"/>
    <property type="project" value="TreeGrafter"/>
</dbReference>
<evidence type="ECO:0000256" key="1">
    <source>
        <dbReference type="ARBA" id="ARBA00010136"/>
    </source>
</evidence>
<protein>
    <recommendedName>
        <fullName evidence="17">Aminopeptidase</fullName>
        <ecNumber evidence="17">3.4.11.-</ecNumber>
    </recommendedName>
</protein>
<dbReference type="InterPro" id="IPR042097">
    <property type="entry name" value="Aminopeptidase_N-like_N_sf"/>
</dbReference>
<proteinExistence type="inferred from homology"/>
<feature type="domain" description="Peptidase M1 membrane alanine aminopeptidase" evidence="18">
    <location>
        <begin position="265"/>
        <end position="485"/>
    </location>
</feature>
<dbReference type="InterPro" id="IPR024571">
    <property type="entry name" value="ERAP1-like_C_dom"/>
</dbReference>
<dbReference type="InterPro" id="IPR045357">
    <property type="entry name" value="Aminopeptidase_N-like_N"/>
</dbReference>
<dbReference type="Pfam" id="PF11838">
    <property type="entry name" value="ERAP1_C"/>
    <property type="match status" value="1"/>
</dbReference>
<evidence type="ECO:0000259" key="20">
    <source>
        <dbReference type="Pfam" id="PF17900"/>
    </source>
</evidence>
<feature type="domain" description="Aminopeptidase N-like N-terminal" evidence="20">
    <location>
        <begin position="48"/>
        <end position="230"/>
    </location>
</feature>
<keyword evidence="5 15" id="KW-0479">Metal-binding</keyword>
<dbReference type="GO" id="GO:0070006">
    <property type="term" value="F:metalloaminopeptidase activity"/>
    <property type="evidence" value="ECO:0007669"/>
    <property type="project" value="TreeGrafter"/>
</dbReference>
<keyword evidence="10 17" id="KW-0482">Metalloprotease</keyword>
<dbReference type="InterPro" id="IPR001930">
    <property type="entry name" value="Peptidase_M1"/>
</dbReference>
<keyword evidence="22" id="KW-1185">Reference proteome</keyword>
<dbReference type="InterPro" id="IPR034016">
    <property type="entry name" value="M1_APN-typ"/>
</dbReference>
<dbReference type="GeneTree" id="ENSGT00940000159086"/>
<evidence type="ECO:0000256" key="7">
    <source>
        <dbReference type="ARBA" id="ARBA00022833"/>
    </source>
</evidence>
<evidence type="ECO:0000313" key="22">
    <source>
        <dbReference type="Proteomes" id="UP000005226"/>
    </source>
</evidence>
<dbReference type="InterPro" id="IPR014782">
    <property type="entry name" value="Peptidase_M1_dom"/>
</dbReference>
<dbReference type="InterPro" id="IPR050344">
    <property type="entry name" value="Peptidase_M1_aminopeptidases"/>
</dbReference>
<dbReference type="InterPro" id="IPR027268">
    <property type="entry name" value="Peptidase_M4/M1_CTD_sf"/>
</dbReference>
<feature type="active site" description="Proton acceptor" evidence="14">
    <location>
        <position position="338"/>
    </location>
</feature>
<dbReference type="PANTHER" id="PTHR11533:SF156">
    <property type="entry name" value="ENDOPLASMIC RETICULUM AMINOPEPTIDASE 1"/>
    <property type="match status" value="1"/>
</dbReference>
<dbReference type="Gene3D" id="1.25.50.20">
    <property type="match status" value="1"/>
</dbReference>
<dbReference type="PRINTS" id="PR00756">
    <property type="entry name" value="ALADIPTASE"/>
</dbReference>
<dbReference type="GO" id="GO:0016020">
    <property type="term" value="C:membrane"/>
    <property type="evidence" value="ECO:0007669"/>
    <property type="project" value="TreeGrafter"/>
</dbReference>
<dbReference type="Pfam" id="PF17900">
    <property type="entry name" value="Peptidase_M1_N"/>
    <property type="match status" value="1"/>
</dbReference>
<evidence type="ECO:0000256" key="3">
    <source>
        <dbReference type="ARBA" id="ARBA00022670"/>
    </source>
</evidence>
<evidence type="ECO:0000256" key="10">
    <source>
        <dbReference type="ARBA" id="ARBA00023049"/>
    </source>
</evidence>
<evidence type="ECO:0000256" key="5">
    <source>
        <dbReference type="ARBA" id="ARBA00022723"/>
    </source>
</evidence>
<comment type="similarity">
    <text evidence="1 17">Belongs to the peptidase M1 family.</text>
</comment>
<evidence type="ECO:0000259" key="19">
    <source>
        <dbReference type="Pfam" id="PF11838"/>
    </source>
</evidence>
<reference evidence="21" key="3">
    <citation type="submission" date="2025-09" db="UniProtKB">
        <authorList>
            <consortium name="Ensembl"/>
        </authorList>
    </citation>
    <scope>IDENTIFICATION</scope>
</reference>
<keyword evidence="12" id="KW-0325">Glycoprotein</keyword>
<feature type="site" description="Transition state stabilizer" evidence="16">
    <location>
        <position position="422"/>
    </location>
</feature>
<feature type="binding site" evidence="15">
    <location>
        <position position="360"/>
    </location>
    <ligand>
        <name>Zn(2+)</name>
        <dbReference type="ChEBI" id="CHEBI:29105"/>
        <note>catalytic</note>
    </ligand>
</feature>
<dbReference type="Gene3D" id="2.60.40.1730">
    <property type="entry name" value="tricorn interacting facor f3 domain"/>
    <property type="match status" value="1"/>
</dbReference>
<dbReference type="SUPFAM" id="SSF55486">
    <property type="entry name" value="Metalloproteases ('zincins'), catalytic domain"/>
    <property type="match status" value="1"/>
</dbReference>
<feature type="domain" description="ERAP1-like C-terminal" evidence="19">
    <location>
        <begin position="558"/>
        <end position="879"/>
    </location>
</feature>
<dbReference type="Gene3D" id="2.60.40.1910">
    <property type="match status" value="1"/>
</dbReference>
<organism evidence="21 22">
    <name type="scientific">Takifugu rubripes</name>
    <name type="common">Japanese pufferfish</name>
    <name type="synonym">Fugu rubripes</name>
    <dbReference type="NCBI Taxonomy" id="31033"/>
    <lineage>
        <taxon>Eukaryota</taxon>
        <taxon>Metazoa</taxon>
        <taxon>Chordata</taxon>
        <taxon>Craniata</taxon>
        <taxon>Vertebrata</taxon>
        <taxon>Euteleostomi</taxon>
        <taxon>Actinopterygii</taxon>
        <taxon>Neopterygii</taxon>
        <taxon>Teleostei</taxon>
        <taxon>Neoteleostei</taxon>
        <taxon>Acanthomorphata</taxon>
        <taxon>Eupercaria</taxon>
        <taxon>Tetraodontiformes</taxon>
        <taxon>Tetradontoidea</taxon>
        <taxon>Tetraodontidae</taxon>
        <taxon>Takifugu</taxon>
    </lineage>
</organism>
<dbReference type="PANTHER" id="PTHR11533">
    <property type="entry name" value="PROTEASE M1 ZINC METALLOPROTEASE"/>
    <property type="match status" value="1"/>
</dbReference>
<evidence type="ECO:0000256" key="12">
    <source>
        <dbReference type="ARBA" id="ARBA00023180"/>
    </source>
</evidence>
<evidence type="ECO:0000259" key="18">
    <source>
        <dbReference type="Pfam" id="PF01433"/>
    </source>
</evidence>
<evidence type="ECO:0000256" key="17">
    <source>
        <dbReference type="RuleBase" id="RU364040"/>
    </source>
</evidence>
<dbReference type="Pfam" id="PF01433">
    <property type="entry name" value="Peptidase_M1"/>
    <property type="match status" value="1"/>
</dbReference>
<dbReference type="AlphaFoldDB" id="A0A674N0T3"/>
<comment type="subcellular location">
    <subcellularLocation>
        <location evidence="13">Endomembrane system</location>
        <topology evidence="13">Single-pass type II membrane protein</topology>
    </subcellularLocation>
</comment>
<keyword evidence="11" id="KW-0472">Membrane</keyword>
<feature type="binding site" evidence="15">
    <location>
        <position position="337"/>
    </location>
    <ligand>
        <name>Zn(2+)</name>
        <dbReference type="ChEBI" id="CHEBI:29105"/>
        <note>catalytic</note>
    </ligand>
</feature>
<keyword evidence="7 15" id="KW-0862">Zinc</keyword>
<evidence type="ECO:0000313" key="21">
    <source>
        <dbReference type="Ensembl" id="ENSTRUP00000066908.1"/>
    </source>
</evidence>
<dbReference type="GO" id="GO:0005615">
    <property type="term" value="C:extracellular space"/>
    <property type="evidence" value="ECO:0007669"/>
    <property type="project" value="TreeGrafter"/>
</dbReference>
<evidence type="ECO:0000256" key="4">
    <source>
        <dbReference type="ARBA" id="ARBA00022692"/>
    </source>
</evidence>
<dbReference type="FunFam" id="1.10.390.10:FF:000016">
    <property type="entry name" value="Glutamyl aminopeptidase"/>
    <property type="match status" value="1"/>
</dbReference>
<evidence type="ECO:0000256" key="16">
    <source>
        <dbReference type="PIRSR" id="PIRSR634016-4"/>
    </source>
</evidence>
<sequence length="909" mass="103999">HATLSVSLSIFLISAELDTVKQHKEVLISSSGQPFPWNHMRLPKTVSPLHYDLGIHPNLTTLDFTGVVRIQLQVHEDTGVIVLHAKQMQITEALLLAPEGVRPLRVLEYPPFHQLALLSDTLLTRGRTYEVLLGFAATLSDSFHGFYRSSYHTSSGAVRVLASTQFEATFARAAFPCFDEPAFKAKFTIRIIREPRHIAVSNMPTVKTVALPGGLLEDHFDTTVKMSTYLVAYIVSDFLSVSRTTQRGVKISVYAVPEKIDQTAFALDTAVRLLDFYEDYFDIPYPLPKQDLAAIPDFQSGAMENWGLTTYRETALLYDPDKSSPSDKLAITKVIAHELAHQWFGNLVTMEWWNDLWLNEGFAKFMEFISVNVTNPELHVDDFFLGKCFEAMEVDSLPSSHPVSTHVENPMQIQEIFDDVSYDKGACILNMLRDFVTPEAFEIGIIRYLRRFSYQNTVSRHLWESLTDKWYSGDELDVQAIMDTWTLQEGFPLVTVEVRGREVRLSQERYLKTDEPSLTDGFLWQIPLTYVTSASSTIRRFLLKTKTDVLYLPQEVDWVKFNVDMSGYYMVHYEGDGWNAIINLLQHNHTVLTSNDRASLVHDVFQLVSVGKVRLDTALELSLYLSRETETMAVTQGFQELVPLYKLMEKRDMAALENRMKSYIVDLFRGLIDRQEWTDSGSVSERVLRSYLLLFGSVRNYPPCVEKATQLFNAWRASGGHMSLPVDVTMAVFTVGARTPEGWDFLFERYRTSLQMSVKSRMKVAMAFSPLQGKLTRWVMMEQSLRGEVMKLQDLPDVLVTISRNPHGYKLAWDFLRANWHTLIKKFDLGTSLVAYMVNGVTNQYSTTEMLDEVKLFFGSLTEETGSEMRCIQQTYETIGDNIRWMDAHLPHLQAWLDKRSSHTVHEDL</sequence>
<dbReference type="GO" id="GO:0042277">
    <property type="term" value="F:peptide binding"/>
    <property type="evidence" value="ECO:0007669"/>
    <property type="project" value="TreeGrafter"/>
</dbReference>
<accession>A0A674N0T3</accession>
<keyword evidence="8" id="KW-0735">Signal-anchor</keyword>
<comment type="cofactor">
    <cofactor evidence="15 17">
        <name>Zn(2+)</name>
        <dbReference type="ChEBI" id="CHEBI:29105"/>
    </cofactor>
    <text evidence="15 17">Binds 1 zinc ion per subunit.</text>
</comment>
<dbReference type="Gene3D" id="1.10.390.10">
    <property type="entry name" value="Neutral Protease Domain 2"/>
    <property type="match status" value="1"/>
</dbReference>
<dbReference type="FunFam" id="1.25.50.20:FF:000003">
    <property type="entry name" value="Leucyl-cystinyl aminopeptidase"/>
    <property type="match status" value="1"/>
</dbReference>
<keyword evidence="6 17" id="KW-0378">Hydrolase</keyword>
<reference evidence="21" key="2">
    <citation type="submission" date="2025-08" db="UniProtKB">
        <authorList>
            <consortium name="Ensembl"/>
        </authorList>
    </citation>
    <scope>IDENTIFICATION</scope>
</reference>
<dbReference type="FunFam" id="2.60.40.1910:FF:000001">
    <property type="entry name" value="Leucyl-cystinyl aminopeptidase"/>
    <property type="match status" value="1"/>
</dbReference>
<evidence type="ECO:0000256" key="9">
    <source>
        <dbReference type="ARBA" id="ARBA00022989"/>
    </source>
</evidence>
<dbReference type="Ensembl" id="ENSTRUT00000086426.1">
    <property type="protein sequence ID" value="ENSTRUP00000066908.1"/>
    <property type="gene ID" value="ENSTRUG00000005077.3"/>
</dbReference>
<evidence type="ECO:0000256" key="15">
    <source>
        <dbReference type="PIRSR" id="PIRSR634016-3"/>
    </source>
</evidence>
<name>A0A674N0T3_TAKRU</name>
<dbReference type="GO" id="GO:0012505">
    <property type="term" value="C:endomembrane system"/>
    <property type="evidence" value="ECO:0007669"/>
    <property type="project" value="UniProtKB-SubCell"/>
</dbReference>
<dbReference type="FunFam" id="2.60.40.1730:FF:000001">
    <property type="entry name" value="Leucyl-cystinyl aminopeptidase"/>
    <property type="match status" value="1"/>
</dbReference>
<dbReference type="SUPFAM" id="SSF63737">
    <property type="entry name" value="Leukotriene A4 hydrolase N-terminal domain"/>
    <property type="match status" value="1"/>
</dbReference>
<evidence type="ECO:0000256" key="8">
    <source>
        <dbReference type="ARBA" id="ARBA00022968"/>
    </source>
</evidence>
<dbReference type="GO" id="GO:0006508">
    <property type="term" value="P:proteolysis"/>
    <property type="evidence" value="ECO:0007669"/>
    <property type="project" value="UniProtKB-KW"/>
</dbReference>
<dbReference type="GO" id="GO:0008270">
    <property type="term" value="F:zinc ion binding"/>
    <property type="evidence" value="ECO:0007669"/>
    <property type="project" value="UniProtKB-UniRule"/>
</dbReference>
<keyword evidence="3 17" id="KW-0645">Protease</keyword>
<keyword evidence="4" id="KW-0812">Transmembrane</keyword>
<evidence type="ECO:0000256" key="6">
    <source>
        <dbReference type="ARBA" id="ARBA00022801"/>
    </source>
</evidence>
<keyword evidence="2 17" id="KW-0031">Aminopeptidase</keyword>
<dbReference type="GO" id="GO:0043171">
    <property type="term" value="P:peptide catabolic process"/>
    <property type="evidence" value="ECO:0007669"/>
    <property type="project" value="TreeGrafter"/>
</dbReference>